<evidence type="ECO:0000313" key="1">
    <source>
        <dbReference type="EMBL" id="OCB77984.1"/>
    </source>
</evidence>
<accession>A0A1B9E7Q5</accession>
<evidence type="ECO:0000313" key="2">
    <source>
        <dbReference type="Proteomes" id="UP000093510"/>
    </source>
</evidence>
<organism evidence="1 2">
    <name type="scientific">Flavobacterium crassostreae</name>
    <dbReference type="NCBI Taxonomy" id="1763534"/>
    <lineage>
        <taxon>Bacteria</taxon>
        <taxon>Pseudomonadati</taxon>
        <taxon>Bacteroidota</taxon>
        <taxon>Flavobacteriia</taxon>
        <taxon>Flavobacteriales</taxon>
        <taxon>Flavobacteriaceae</taxon>
        <taxon>Flavobacterium</taxon>
    </lineage>
</organism>
<sequence length="254" mass="29543">MRPTLAILNEDYPKVKTIESKQDINSLLNFLITIINIKVSSEEEKLQLDKQMILIFDLIKTKFGSLTVPEIKEAFKMFIAKEFPELKVYRILDCVVVAEVLNAYKEFRNDSLRAYDFKKKTLLEQPNPMTEKEIIQNKEALFKIVFEDLKATGLSLDAWLLYENLEANGRINISKAKKKEMYAQQAKIYLVELVQETTKRHFHSAKIIIEDAKNKIEKGKIIGSVANKCKSILVSNILKEYLTDFQEFKNQIER</sequence>
<comment type="caution">
    <text evidence="1">The sequence shown here is derived from an EMBL/GenBank/DDBJ whole genome shotgun (WGS) entry which is preliminary data.</text>
</comment>
<proteinExistence type="predicted"/>
<name>A0A1B9E7Q5_9FLAO</name>
<dbReference type="STRING" id="1763534.GCA_001831475_02683"/>
<protein>
    <submittedName>
        <fullName evidence="1">Uncharacterized protein</fullName>
    </submittedName>
</protein>
<gene>
    <name evidence="1" type="ORF">LPBF_03280</name>
</gene>
<keyword evidence="2" id="KW-1185">Reference proteome</keyword>
<reference evidence="1 2" key="1">
    <citation type="submission" date="2016-03" db="EMBL/GenBank/DDBJ databases">
        <authorList>
            <person name="Ploux O."/>
        </authorList>
    </citation>
    <scope>NUCLEOTIDE SEQUENCE [LARGE SCALE GENOMIC DNA]</scope>
    <source>
        <strain evidence="1 2">LPB0076</strain>
    </source>
</reference>
<dbReference type="Proteomes" id="UP000093510">
    <property type="component" value="Unassembled WGS sequence"/>
</dbReference>
<dbReference type="AlphaFoldDB" id="A0A1B9E7Q5"/>
<dbReference type="EMBL" id="LVEP01000013">
    <property type="protein sequence ID" value="OCB77984.1"/>
    <property type="molecule type" value="Genomic_DNA"/>
</dbReference>